<gene>
    <name evidence="2" type="ORF">A2609_00985</name>
</gene>
<protein>
    <submittedName>
        <fullName evidence="2">Uncharacterized protein</fullName>
    </submittedName>
</protein>
<feature type="transmembrane region" description="Helical" evidence="1">
    <location>
        <begin position="7"/>
        <end position="25"/>
    </location>
</feature>
<keyword evidence="1" id="KW-0472">Membrane</keyword>
<accession>A0A1F6G6T0</accession>
<keyword evidence="1" id="KW-1133">Transmembrane helix</keyword>
<comment type="caution">
    <text evidence="2">The sequence shown here is derived from an EMBL/GenBank/DDBJ whole genome shotgun (WGS) entry which is preliminary data.</text>
</comment>
<dbReference type="EMBL" id="MFMU01000004">
    <property type="protein sequence ID" value="OGG93807.1"/>
    <property type="molecule type" value="Genomic_DNA"/>
</dbReference>
<keyword evidence="1" id="KW-0812">Transmembrane</keyword>
<evidence type="ECO:0000313" key="2">
    <source>
        <dbReference type="EMBL" id="OGG93807.1"/>
    </source>
</evidence>
<proteinExistence type="predicted"/>
<organism evidence="2 3">
    <name type="scientific">Candidatus Kaiserbacteria bacterium RIFOXYD1_FULL_47_14</name>
    <dbReference type="NCBI Taxonomy" id="1798533"/>
    <lineage>
        <taxon>Bacteria</taxon>
        <taxon>Candidatus Kaiseribacteriota</taxon>
    </lineage>
</organism>
<dbReference type="STRING" id="1798533.A2609_00985"/>
<reference evidence="2 3" key="1">
    <citation type="journal article" date="2016" name="Nat. Commun.">
        <title>Thousands of microbial genomes shed light on interconnected biogeochemical processes in an aquifer system.</title>
        <authorList>
            <person name="Anantharaman K."/>
            <person name="Brown C.T."/>
            <person name="Hug L.A."/>
            <person name="Sharon I."/>
            <person name="Castelle C.J."/>
            <person name="Probst A.J."/>
            <person name="Thomas B.C."/>
            <person name="Singh A."/>
            <person name="Wilkins M.J."/>
            <person name="Karaoz U."/>
            <person name="Brodie E.L."/>
            <person name="Williams K.H."/>
            <person name="Hubbard S.S."/>
            <person name="Banfield J.F."/>
        </authorList>
    </citation>
    <scope>NUCLEOTIDE SEQUENCE [LARGE SCALE GENOMIC DNA]</scope>
</reference>
<dbReference type="AlphaFoldDB" id="A0A1F6G6T0"/>
<evidence type="ECO:0000256" key="1">
    <source>
        <dbReference type="SAM" id="Phobius"/>
    </source>
</evidence>
<name>A0A1F6G6T0_9BACT</name>
<sequence length="110" mass="11809">MKLNTSITPLILLIVAGASIYWYFFTGTEQPPLSASSSKNQAQTEFQTLVGKLTPISFDTSIFSDARFNALVDLMTPIAPEPAGRLDPFASISHVDLSSVSSSSPSVNKK</sequence>
<evidence type="ECO:0000313" key="3">
    <source>
        <dbReference type="Proteomes" id="UP000176867"/>
    </source>
</evidence>
<dbReference type="Proteomes" id="UP000176867">
    <property type="component" value="Unassembled WGS sequence"/>
</dbReference>